<dbReference type="OrthoDB" id="4368687at2759"/>
<reference evidence="2 3" key="1">
    <citation type="submission" date="2015-08" db="EMBL/GenBank/DDBJ databases">
        <title>Genome sequencing of Penicillium nordicum.</title>
        <authorList>
            <person name="Nguyen H.D."/>
            <person name="Seifert K.A."/>
        </authorList>
    </citation>
    <scope>NUCLEOTIDE SEQUENCE [LARGE SCALE GENOMIC DNA]</scope>
    <source>
        <strain evidence="2 3">DAOMC 185683</strain>
    </source>
</reference>
<dbReference type="Gene3D" id="3.30.420.10">
    <property type="entry name" value="Ribonuclease H-like superfamily/Ribonuclease H"/>
    <property type="match status" value="1"/>
</dbReference>
<dbReference type="PROSITE" id="PS50879">
    <property type="entry name" value="RNASE_H_1"/>
    <property type="match status" value="1"/>
</dbReference>
<dbReference type="SUPFAM" id="SSF53098">
    <property type="entry name" value="Ribonuclease H-like"/>
    <property type="match status" value="1"/>
</dbReference>
<dbReference type="GO" id="GO:0004523">
    <property type="term" value="F:RNA-DNA hybrid ribonuclease activity"/>
    <property type="evidence" value="ECO:0007669"/>
    <property type="project" value="InterPro"/>
</dbReference>
<evidence type="ECO:0000313" key="2">
    <source>
        <dbReference type="EMBL" id="KOS41014.1"/>
    </source>
</evidence>
<dbReference type="AlphaFoldDB" id="A0A0M8P497"/>
<evidence type="ECO:0000259" key="1">
    <source>
        <dbReference type="PROSITE" id="PS50879"/>
    </source>
</evidence>
<dbReference type="Pfam" id="PF00075">
    <property type="entry name" value="RNase_H"/>
    <property type="match status" value="1"/>
</dbReference>
<name>A0A0M8P497_9EURO</name>
<accession>A0A0M8P497</accession>
<gene>
    <name evidence="2" type="ORF">ACN38_g8095</name>
</gene>
<dbReference type="CDD" id="cd09276">
    <property type="entry name" value="Rnase_HI_RT_non_LTR"/>
    <property type="match status" value="1"/>
</dbReference>
<protein>
    <recommendedName>
        <fullName evidence="1">RNase H type-1 domain-containing protein</fullName>
    </recommendedName>
</protein>
<evidence type="ECO:0000313" key="3">
    <source>
        <dbReference type="Proteomes" id="UP000037696"/>
    </source>
</evidence>
<comment type="caution">
    <text evidence="2">The sequence shown here is derived from an EMBL/GenBank/DDBJ whole genome shotgun (WGS) entry which is preliminary data.</text>
</comment>
<dbReference type="EMBL" id="LHQQ01000144">
    <property type="protein sequence ID" value="KOS41014.1"/>
    <property type="molecule type" value="Genomic_DNA"/>
</dbReference>
<organism evidence="2 3">
    <name type="scientific">Penicillium nordicum</name>
    <dbReference type="NCBI Taxonomy" id="229535"/>
    <lineage>
        <taxon>Eukaryota</taxon>
        <taxon>Fungi</taxon>
        <taxon>Dikarya</taxon>
        <taxon>Ascomycota</taxon>
        <taxon>Pezizomycotina</taxon>
        <taxon>Eurotiomycetes</taxon>
        <taxon>Eurotiomycetidae</taxon>
        <taxon>Eurotiales</taxon>
        <taxon>Aspergillaceae</taxon>
        <taxon>Penicillium</taxon>
    </lineage>
</organism>
<dbReference type="InterPro" id="IPR012337">
    <property type="entry name" value="RNaseH-like_sf"/>
</dbReference>
<feature type="domain" description="RNase H type-1" evidence="1">
    <location>
        <begin position="1"/>
        <end position="107"/>
    </location>
</feature>
<proteinExistence type="predicted"/>
<dbReference type="STRING" id="229535.A0A0M8P497"/>
<dbReference type="InterPro" id="IPR002156">
    <property type="entry name" value="RNaseH_domain"/>
</dbReference>
<dbReference type="Proteomes" id="UP000037696">
    <property type="component" value="Unassembled WGS sequence"/>
</dbReference>
<keyword evidence="3" id="KW-1185">Reference proteome</keyword>
<dbReference type="GO" id="GO:0003676">
    <property type="term" value="F:nucleic acid binding"/>
    <property type="evidence" value="ECO:0007669"/>
    <property type="project" value="InterPro"/>
</dbReference>
<sequence>MGDDDTSTVYAAELHGIEMALTLPSESTESWATRGKKGLVIFTDSQAALKALRRPRMPSGQVYLAGCLDLIRQLGAKGIPTELRWIPAHQGVIGNELADQHAKEAAQEPQGLENPHNRYIHLAAAAKRQIRSEAKIEWERAWAKERTSRPMKRLIEAPTKKALAYWSGLRKATSSILMQLRTGRIGLSAYLSRINRRDSPRCDCDLGNQTVTHVLLDCPLHQDERDWMRSALSDQGIALRRDEILTRPEARTIVAEFMVKTGLLGQFQVVDPTALCVEEGDEKD</sequence>
<dbReference type="InterPro" id="IPR036397">
    <property type="entry name" value="RNaseH_sf"/>
</dbReference>